<comment type="caution">
    <text evidence="9">The sequence shown here is derived from an EMBL/GenBank/DDBJ whole genome shotgun (WGS) entry which is preliminary data.</text>
</comment>
<evidence type="ECO:0000313" key="9">
    <source>
        <dbReference type="EMBL" id="MFC3195331.1"/>
    </source>
</evidence>
<dbReference type="InterPro" id="IPR011995">
    <property type="entry name" value="OMPdecase_type-2"/>
</dbReference>
<dbReference type="InterPro" id="IPR011060">
    <property type="entry name" value="RibuloseP-bd_barrel"/>
</dbReference>
<feature type="domain" description="Orotidine 5'-phosphate decarboxylase" evidence="8">
    <location>
        <begin position="16"/>
        <end position="251"/>
    </location>
</feature>
<comment type="pathway">
    <text evidence="1 7">Pyrimidine metabolism; UMP biosynthesis via de novo pathway; UMP from orotate: step 2/2.</text>
</comment>
<evidence type="ECO:0000256" key="7">
    <source>
        <dbReference type="HAMAP-Rule" id="MF_01215"/>
    </source>
</evidence>
<keyword evidence="3 7" id="KW-0210">Decarboxylase</keyword>
<dbReference type="NCBIfam" id="TIGR02127">
    <property type="entry name" value="pyrF_sub2"/>
    <property type="match status" value="1"/>
</dbReference>
<proteinExistence type="inferred from homology"/>
<comment type="catalytic activity">
    <reaction evidence="6 7">
        <text>orotidine 5'-phosphate + H(+) = UMP + CO2</text>
        <dbReference type="Rhea" id="RHEA:11596"/>
        <dbReference type="ChEBI" id="CHEBI:15378"/>
        <dbReference type="ChEBI" id="CHEBI:16526"/>
        <dbReference type="ChEBI" id="CHEBI:57538"/>
        <dbReference type="ChEBI" id="CHEBI:57865"/>
        <dbReference type="EC" id="4.1.1.23"/>
    </reaction>
</comment>
<evidence type="ECO:0000256" key="3">
    <source>
        <dbReference type="ARBA" id="ARBA00022793"/>
    </source>
</evidence>
<dbReference type="InterPro" id="IPR018089">
    <property type="entry name" value="OMPdecase_AS"/>
</dbReference>
<dbReference type="SMART" id="SM00934">
    <property type="entry name" value="OMPdecase"/>
    <property type="match status" value="1"/>
</dbReference>
<evidence type="ECO:0000313" key="10">
    <source>
        <dbReference type="Proteomes" id="UP001595533"/>
    </source>
</evidence>
<organism evidence="9 10">
    <name type="scientific">Marinicella sediminis</name>
    <dbReference type="NCBI Taxonomy" id="1792834"/>
    <lineage>
        <taxon>Bacteria</taxon>
        <taxon>Pseudomonadati</taxon>
        <taxon>Pseudomonadota</taxon>
        <taxon>Gammaproteobacteria</taxon>
        <taxon>Lysobacterales</taxon>
        <taxon>Marinicellaceae</taxon>
        <taxon>Marinicella</taxon>
    </lineage>
</organism>
<reference evidence="10" key="1">
    <citation type="journal article" date="2019" name="Int. J. Syst. Evol. Microbiol.">
        <title>The Global Catalogue of Microorganisms (GCM) 10K type strain sequencing project: providing services to taxonomists for standard genome sequencing and annotation.</title>
        <authorList>
            <consortium name="The Broad Institute Genomics Platform"/>
            <consortium name="The Broad Institute Genome Sequencing Center for Infectious Disease"/>
            <person name="Wu L."/>
            <person name="Ma J."/>
        </authorList>
    </citation>
    <scope>NUCLEOTIDE SEQUENCE [LARGE SCALE GENOMIC DNA]</scope>
    <source>
        <strain evidence="10">KCTC 42953</strain>
    </source>
</reference>
<evidence type="ECO:0000256" key="6">
    <source>
        <dbReference type="ARBA" id="ARBA00049157"/>
    </source>
</evidence>
<accession>A0ABV7JB73</accession>
<gene>
    <name evidence="7 9" type="primary">pyrF</name>
    <name evidence="9" type="ORF">ACFODZ_13845</name>
</gene>
<dbReference type="GO" id="GO:0004590">
    <property type="term" value="F:orotidine-5'-phosphate decarboxylase activity"/>
    <property type="evidence" value="ECO:0007669"/>
    <property type="project" value="UniProtKB-EC"/>
</dbReference>
<dbReference type="PROSITE" id="PS00156">
    <property type="entry name" value="OMPDECASE"/>
    <property type="match status" value="1"/>
</dbReference>
<evidence type="ECO:0000256" key="5">
    <source>
        <dbReference type="ARBA" id="ARBA00023239"/>
    </source>
</evidence>
<keyword evidence="10" id="KW-1185">Reference proteome</keyword>
<dbReference type="EMBL" id="JBHRTS010000007">
    <property type="protein sequence ID" value="MFC3195331.1"/>
    <property type="molecule type" value="Genomic_DNA"/>
</dbReference>
<dbReference type="Pfam" id="PF00215">
    <property type="entry name" value="OMPdecase"/>
    <property type="match status" value="1"/>
</dbReference>
<dbReference type="PANTHER" id="PTHR43375">
    <property type="entry name" value="OROTIDINE 5'-PHOSPHATE DECARBOXYLASE"/>
    <property type="match status" value="1"/>
</dbReference>
<protein>
    <recommendedName>
        <fullName evidence="7">Orotidine 5'-phosphate decarboxylase</fullName>
        <ecNumber evidence="7">4.1.1.23</ecNumber>
    </recommendedName>
    <alternativeName>
        <fullName evidence="7">OMP decarboxylase</fullName>
        <shortName evidence="7">OMPDCase</shortName>
        <shortName evidence="7">OMPdecase</shortName>
    </alternativeName>
</protein>
<evidence type="ECO:0000256" key="2">
    <source>
        <dbReference type="ARBA" id="ARBA00008847"/>
    </source>
</evidence>
<evidence type="ECO:0000256" key="4">
    <source>
        <dbReference type="ARBA" id="ARBA00022975"/>
    </source>
</evidence>
<evidence type="ECO:0000256" key="1">
    <source>
        <dbReference type="ARBA" id="ARBA00004861"/>
    </source>
</evidence>
<dbReference type="CDD" id="cd04725">
    <property type="entry name" value="OMP_decarboxylase_like"/>
    <property type="match status" value="1"/>
</dbReference>
<dbReference type="PANTHER" id="PTHR43375:SF1">
    <property type="entry name" value="OROTIDINE 5'-PHOSPHATE DECARBOXYLASE"/>
    <property type="match status" value="1"/>
</dbReference>
<dbReference type="HAMAP" id="MF_01215">
    <property type="entry name" value="OMPdecase_type2"/>
    <property type="match status" value="1"/>
</dbReference>
<dbReference type="Proteomes" id="UP001595533">
    <property type="component" value="Unassembled WGS sequence"/>
</dbReference>
<dbReference type="RefSeq" id="WP_077411571.1">
    <property type="nucleotide sequence ID" value="NZ_JBHRTS010000007.1"/>
</dbReference>
<evidence type="ECO:0000259" key="8">
    <source>
        <dbReference type="SMART" id="SM00934"/>
    </source>
</evidence>
<comment type="similarity">
    <text evidence="2 7">Belongs to the OMP decarboxylase family. Type 2 subfamily.</text>
</comment>
<dbReference type="Gene3D" id="3.20.20.70">
    <property type="entry name" value="Aldolase class I"/>
    <property type="match status" value="1"/>
</dbReference>
<keyword evidence="5 7" id="KW-0456">Lyase</keyword>
<name>A0ABV7JB73_9GAMM</name>
<dbReference type="InterPro" id="IPR001754">
    <property type="entry name" value="OMPdeCOase_dom"/>
</dbReference>
<sequence length="268" mass="28834">MFIQQLERAQEKHQSLVCVGLDPNQAKIDALGLGLLDWLKQIVDATAQHVCAFKPQIAYFAALKAEAELTAIIAYIHEKHPDVPVILDAKRGDIGSTAEQYAREAFERYQADAVTVNPYMGGDTLKPYSSHAGKGVVVLCKTSNAGSGELQNLTLADGQTLFQKVAGKAANDWNDNRNLLLVVGATYPVELADIRQIVGDMPLLIPGIGAQGGDVEKTLKAGLRADGKGLIISSSRGIIYAGDSAENCAEKARQACVELKNTINQYRD</sequence>
<keyword evidence="4 7" id="KW-0665">Pyrimidine biosynthesis</keyword>
<dbReference type="EC" id="4.1.1.23" evidence="7"/>
<dbReference type="SUPFAM" id="SSF51366">
    <property type="entry name" value="Ribulose-phoshate binding barrel"/>
    <property type="match status" value="1"/>
</dbReference>
<feature type="active site" description="Proton donor" evidence="7">
    <location>
        <position position="90"/>
    </location>
</feature>
<dbReference type="InterPro" id="IPR013785">
    <property type="entry name" value="Aldolase_TIM"/>
</dbReference>